<dbReference type="Proteomes" id="UP001159363">
    <property type="component" value="Chromosome 2"/>
</dbReference>
<dbReference type="EMBL" id="JARBHB010000002">
    <property type="protein sequence ID" value="KAJ8893919.1"/>
    <property type="molecule type" value="Genomic_DNA"/>
</dbReference>
<evidence type="ECO:0000313" key="3">
    <source>
        <dbReference type="Proteomes" id="UP001159363"/>
    </source>
</evidence>
<feature type="domain" description="Mutator-like transposase" evidence="1">
    <location>
        <begin position="1"/>
        <end position="124"/>
    </location>
</feature>
<dbReference type="Pfam" id="PF20700">
    <property type="entry name" value="Mutator"/>
    <property type="match status" value="1"/>
</dbReference>
<dbReference type="InterPro" id="IPR049012">
    <property type="entry name" value="Mutator_transp_dom"/>
</dbReference>
<gene>
    <name evidence="2" type="ORF">PR048_006520</name>
</gene>
<accession>A0ABQ9ICE8</accession>
<evidence type="ECO:0000313" key="2">
    <source>
        <dbReference type="EMBL" id="KAJ8893919.1"/>
    </source>
</evidence>
<sequence length="272" mass="30027">MQSKFHFRCSMCGTVKILNSEDPSKETHMDIIYSWVSSTSSGQGYAQVRYISPMLEIPGMTNNTFLKHQISLSLVIHYVAWQEMESTGMEDVELAISSGSVDGNGIPVITVTTDGAWYKRSFGTKIVCSNHILRNYSLQLREIGKKTINAAGLIPVSASKALSAERQLRLHAAVTGNLKDVGMWDEITAARNLVALHASSLIYNVSTNQAETFNSIVCKYVGGKRVNHCLRGCESQDHGFKKKKDVFLKSLVLSDDRNSLQVNTTTQGNCDL</sequence>
<protein>
    <recommendedName>
        <fullName evidence="1">Mutator-like transposase domain-containing protein</fullName>
    </recommendedName>
</protein>
<proteinExistence type="predicted"/>
<keyword evidence="3" id="KW-1185">Reference proteome</keyword>
<evidence type="ECO:0000259" key="1">
    <source>
        <dbReference type="Pfam" id="PF20700"/>
    </source>
</evidence>
<name>A0ABQ9ICE8_9NEOP</name>
<reference evidence="2 3" key="1">
    <citation type="submission" date="2023-02" db="EMBL/GenBank/DDBJ databases">
        <title>LHISI_Scaffold_Assembly.</title>
        <authorList>
            <person name="Stuart O.P."/>
            <person name="Cleave R."/>
            <person name="Magrath M.J.L."/>
            <person name="Mikheyev A.S."/>
        </authorList>
    </citation>
    <scope>NUCLEOTIDE SEQUENCE [LARGE SCALE GENOMIC DNA]</scope>
    <source>
        <strain evidence="2">Daus_M_001</strain>
        <tissue evidence="2">Leg muscle</tissue>
    </source>
</reference>
<comment type="caution">
    <text evidence="2">The sequence shown here is derived from an EMBL/GenBank/DDBJ whole genome shotgun (WGS) entry which is preliminary data.</text>
</comment>
<organism evidence="2 3">
    <name type="scientific">Dryococelus australis</name>
    <dbReference type="NCBI Taxonomy" id="614101"/>
    <lineage>
        <taxon>Eukaryota</taxon>
        <taxon>Metazoa</taxon>
        <taxon>Ecdysozoa</taxon>
        <taxon>Arthropoda</taxon>
        <taxon>Hexapoda</taxon>
        <taxon>Insecta</taxon>
        <taxon>Pterygota</taxon>
        <taxon>Neoptera</taxon>
        <taxon>Polyneoptera</taxon>
        <taxon>Phasmatodea</taxon>
        <taxon>Verophasmatodea</taxon>
        <taxon>Anareolatae</taxon>
        <taxon>Phasmatidae</taxon>
        <taxon>Eurycanthinae</taxon>
        <taxon>Dryococelus</taxon>
    </lineage>
</organism>